<dbReference type="PROSITE" id="PS00077">
    <property type="entry name" value="COX1_CUB"/>
    <property type="match status" value="1"/>
</dbReference>
<reference evidence="8" key="1">
    <citation type="submission" date="2018-06" db="EMBL/GenBank/DDBJ databases">
        <authorList>
            <person name="Zhirakovskaya E."/>
        </authorList>
    </citation>
    <scope>NUCLEOTIDE SEQUENCE</scope>
</reference>
<feature type="transmembrane region" description="Helical" evidence="6">
    <location>
        <begin position="250"/>
        <end position="276"/>
    </location>
</feature>
<evidence type="ECO:0000256" key="4">
    <source>
        <dbReference type="ARBA" id="ARBA00023136"/>
    </source>
</evidence>
<feature type="transmembrane region" description="Helical" evidence="6">
    <location>
        <begin position="404"/>
        <end position="424"/>
    </location>
</feature>
<evidence type="ECO:0000256" key="5">
    <source>
        <dbReference type="SAM" id="MobiDB-lite"/>
    </source>
</evidence>
<dbReference type="PANTHER" id="PTHR10422">
    <property type="entry name" value="CYTOCHROME C OXIDASE SUBUNIT 1"/>
    <property type="match status" value="1"/>
</dbReference>
<feature type="transmembrane region" description="Helical" evidence="6">
    <location>
        <begin position="129"/>
        <end position="150"/>
    </location>
</feature>
<dbReference type="InterPro" id="IPR023615">
    <property type="entry name" value="Cyt_c_Oxase_su1_BS"/>
</dbReference>
<evidence type="ECO:0000256" key="2">
    <source>
        <dbReference type="ARBA" id="ARBA00022692"/>
    </source>
</evidence>
<feature type="transmembrane region" description="Helical" evidence="6">
    <location>
        <begin position="86"/>
        <end position="109"/>
    </location>
</feature>
<dbReference type="PROSITE" id="PS50855">
    <property type="entry name" value="COX1"/>
    <property type="match status" value="1"/>
</dbReference>
<evidence type="ECO:0000256" key="3">
    <source>
        <dbReference type="ARBA" id="ARBA00022989"/>
    </source>
</evidence>
<gene>
    <name evidence="8" type="ORF">MNBD_ACTINO01-1267</name>
</gene>
<dbReference type="InterPro" id="IPR023616">
    <property type="entry name" value="Cyt_c_oxase-like_su1_dom"/>
</dbReference>
<feature type="transmembrane region" description="Helical" evidence="6">
    <location>
        <begin position="474"/>
        <end position="498"/>
    </location>
</feature>
<dbReference type="SUPFAM" id="SSF81442">
    <property type="entry name" value="Cytochrome c oxidase subunit I-like"/>
    <property type="match status" value="1"/>
</dbReference>
<dbReference type="InterPro" id="IPR036927">
    <property type="entry name" value="Cyt_c_oxase-like_su1_sf"/>
</dbReference>
<feature type="transmembrane region" description="Helical" evidence="6">
    <location>
        <begin position="34"/>
        <end position="54"/>
    </location>
</feature>
<feature type="transmembrane region" description="Helical" evidence="6">
    <location>
        <begin position="7"/>
        <end position="28"/>
    </location>
</feature>
<dbReference type="GO" id="GO:0020037">
    <property type="term" value="F:heme binding"/>
    <property type="evidence" value="ECO:0007669"/>
    <property type="project" value="InterPro"/>
</dbReference>
<keyword evidence="3 6" id="KW-1133">Transmembrane helix</keyword>
<accession>A0A3B0S5T4</accession>
<feature type="transmembrane region" description="Helical" evidence="6">
    <location>
        <begin position="436"/>
        <end position="462"/>
    </location>
</feature>
<dbReference type="Gene3D" id="1.20.210.10">
    <property type="entry name" value="Cytochrome c oxidase-like, subunit I domain"/>
    <property type="match status" value="1"/>
</dbReference>
<feature type="domain" description="Cytochrome oxidase subunit I profile" evidence="7">
    <location>
        <begin position="68"/>
        <end position="577"/>
    </location>
</feature>
<feature type="transmembrane region" description="Helical" evidence="6">
    <location>
        <begin position="518"/>
        <end position="539"/>
    </location>
</feature>
<dbReference type="GO" id="GO:0016491">
    <property type="term" value="F:oxidoreductase activity"/>
    <property type="evidence" value="ECO:0007669"/>
    <property type="project" value="UniProtKB-KW"/>
</dbReference>
<feature type="region of interest" description="Disordered" evidence="5">
    <location>
        <begin position="596"/>
        <end position="615"/>
    </location>
</feature>
<name>A0A3B0S5T4_9ZZZZ</name>
<feature type="transmembrane region" description="Helical" evidence="6">
    <location>
        <begin position="171"/>
        <end position="192"/>
    </location>
</feature>
<dbReference type="InterPro" id="IPR000883">
    <property type="entry name" value="Cyt_C_Oxase_1"/>
</dbReference>
<feature type="transmembrane region" description="Helical" evidence="6">
    <location>
        <begin position="301"/>
        <end position="321"/>
    </location>
</feature>
<evidence type="ECO:0000259" key="7">
    <source>
        <dbReference type="PROSITE" id="PS50855"/>
    </source>
</evidence>
<organism evidence="8">
    <name type="scientific">hydrothermal vent metagenome</name>
    <dbReference type="NCBI Taxonomy" id="652676"/>
    <lineage>
        <taxon>unclassified sequences</taxon>
        <taxon>metagenomes</taxon>
        <taxon>ecological metagenomes</taxon>
    </lineage>
</organism>
<dbReference type="Pfam" id="PF00115">
    <property type="entry name" value="COX1"/>
    <property type="match status" value="1"/>
</dbReference>
<keyword evidence="8" id="KW-0560">Oxidoreductase</keyword>
<protein>
    <submittedName>
        <fullName evidence="8">Cytochrome c oxidase polypeptide I</fullName>
        <ecNumber evidence="8">1.9.3.1</ecNumber>
    </submittedName>
</protein>
<dbReference type="EC" id="1.9.3.1" evidence="8"/>
<feature type="transmembrane region" description="Helical" evidence="6">
    <location>
        <begin position="333"/>
        <end position="358"/>
    </location>
</feature>
<evidence type="ECO:0000313" key="8">
    <source>
        <dbReference type="EMBL" id="VAV91733.1"/>
    </source>
</evidence>
<feature type="transmembrane region" description="Helical" evidence="6">
    <location>
        <begin position="370"/>
        <end position="392"/>
    </location>
</feature>
<dbReference type="PRINTS" id="PR01165">
    <property type="entry name" value="CYCOXIDASEI"/>
</dbReference>
<dbReference type="PANTHER" id="PTHR10422:SF18">
    <property type="entry name" value="CYTOCHROME C OXIDASE SUBUNIT 1"/>
    <property type="match status" value="1"/>
</dbReference>
<comment type="subcellular location">
    <subcellularLocation>
        <location evidence="1">Membrane</location>
        <topology evidence="1">Multi-pass membrane protein</topology>
    </subcellularLocation>
</comment>
<keyword evidence="4 6" id="KW-0472">Membrane</keyword>
<dbReference type="GO" id="GO:0016020">
    <property type="term" value="C:membrane"/>
    <property type="evidence" value="ECO:0007669"/>
    <property type="project" value="UniProtKB-SubCell"/>
</dbReference>
<dbReference type="GO" id="GO:0015990">
    <property type="term" value="P:electron transport coupled proton transport"/>
    <property type="evidence" value="ECO:0007669"/>
    <property type="project" value="TreeGrafter"/>
</dbReference>
<dbReference type="AlphaFoldDB" id="A0A3B0S5T4"/>
<dbReference type="EMBL" id="UOEI01000068">
    <property type="protein sequence ID" value="VAV91733.1"/>
    <property type="molecule type" value="Genomic_DNA"/>
</dbReference>
<evidence type="ECO:0000256" key="1">
    <source>
        <dbReference type="ARBA" id="ARBA00004141"/>
    </source>
</evidence>
<proteinExistence type="predicted"/>
<sequence>MKYLVRAIVMAFVGYVAGIWLIVAVRGGSPTDELAVVIGYIFALTGWLAGIGGIEAFGRQWRGKSVEIPAEPGWKRYFQFSIDHKVIGIQYGVTLLGVLLIGGLSAMIMRIELASPGVGIVDLDDFNKIVSMHGILMVAVAVAGIIGAFGNYIIPIQIGAQDMAFPRLNALGYWLVPPVAVALLLSPLLGAFNAGWTSYAPLSVTNESGQILFNMAIITFGMSSILGGINILATVITMRAPGMTWGRLPIFTWAGLATSTLSFAVTQFFAAAMILVTMDRVAGTSFFQPEVGSSLLYEHIFWFYSHPAVYIMVLPGFGVILEIVTTFARKPLFAYKAVVASLFTIVGLSVVVWAHHMFTSGMANFLHGPFMILTEAISIPTGVIFLGILGTLWQGKLWFRTPLVIAFGWLLNFTIGGITGIFLADVATDIHLHDTYFVVAHFHYTIVGGSIFALLAAMFYWFPKFTGRMYNETAGKIFAIWVTVAFNFTFIPLFWAGMNGMNRRIGDYPPAFEGVNKFASVSALILGASFLLFVGNLVWSAIWGPKVGPNPWKARTLEWLVPSPPPEHNFTSQPVVIGHPYAYGVKGSVHAYFPYAERSEDPGDGEGNEEEGGPA</sequence>
<dbReference type="GO" id="GO:0004129">
    <property type="term" value="F:cytochrome-c oxidase activity"/>
    <property type="evidence" value="ECO:0007669"/>
    <property type="project" value="InterPro"/>
</dbReference>
<feature type="transmembrane region" description="Helical" evidence="6">
    <location>
        <begin position="212"/>
        <end position="238"/>
    </location>
</feature>
<dbReference type="GO" id="GO:0009060">
    <property type="term" value="P:aerobic respiration"/>
    <property type="evidence" value="ECO:0007669"/>
    <property type="project" value="InterPro"/>
</dbReference>
<evidence type="ECO:0000256" key="6">
    <source>
        <dbReference type="SAM" id="Phobius"/>
    </source>
</evidence>
<keyword evidence="2 6" id="KW-0812">Transmembrane</keyword>
<dbReference type="GO" id="GO:0022904">
    <property type="term" value="P:respiratory electron transport chain"/>
    <property type="evidence" value="ECO:0007669"/>
    <property type="project" value="TreeGrafter"/>
</dbReference>
<feature type="compositionally biased region" description="Acidic residues" evidence="5">
    <location>
        <begin position="602"/>
        <end position="615"/>
    </location>
</feature>